<organism evidence="1 2">
    <name type="scientific">Panagrolaimus sp. JU765</name>
    <dbReference type="NCBI Taxonomy" id="591449"/>
    <lineage>
        <taxon>Eukaryota</taxon>
        <taxon>Metazoa</taxon>
        <taxon>Ecdysozoa</taxon>
        <taxon>Nematoda</taxon>
        <taxon>Chromadorea</taxon>
        <taxon>Rhabditida</taxon>
        <taxon>Tylenchina</taxon>
        <taxon>Panagrolaimomorpha</taxon>
        <taxon>Panagrolaimoidea</taxon>
        <taxon>Panagrolaimidae</taxon>
        <taxon>Panagrolaimus</taxon>
    </lineage>
</organism>
<reference evidence="2" key="1">
    <citation type="submission" date="2022-11" db="UniProtKB">
        <authorList>
            <consortium name="WormBaseParasite"/>
        </authorList>
    </citation>
    <scope>IDENTIFICATION</scope>
</reference>
<accession>A0AC34Q5N2</accession>
<evidence type="ECO:0000313" key="2">
    <source>
        <dbReference type="WBParaSite" id="JU765_v2.g13258.t1"/>
    </source>
</evidence>
<dbReference type="WBParaSite" id="JU765_v2.g13258.t1">
    <property type="protein sequence ID" value="JU765_v2.g13258.t1"/>
    <property type="gene ID" value="JU765_v2.g13258"/>
</dbReference>
<dbReference type="Proteomes" id="UP000887576">
    <property type="component" value="Unplaced"/>
</dbReference>
<evidence type="ECO:0000313" key="1">
    <source>
        <dbReference type="Proteomes" id="UP000887576"/>
    </source>
</evidence>
<proteinExistence type="predicted"/>
<protein>
    <submittedName>
        <fullName evidence="2">Uncharacterized protein</fullName>
    </submittedName>
</protein>
<sequence>MQSDVIAPMIIVPHITAHVRVQTCGDEPVGCQREMGKWTDLCACDQPLCNTFSYFRTHTRKDRANLNADHDFLAPPLSHDDLDDDPPVIFQRVDPPLGDFSGYDRTPGNFPSQTNSNIYVFVLVPLSVACVIVIIVWLNYYRNLC</sequence>
<name>A0AC34Q5N2_9BILA</name>